<reference evidence="2 3" key="1">
    <citation type="submission" date="2015-11" db="EMBL/GenBank/DDBJ databases">
        <title>Genomic analysis of 38 Legionella species identifies large and diverse effector repertoires.</title>
        <authorList>
            <person name="Burstein D."/>
            <person name="Amaro F."/>
            <person name="Zusman T."/>
            <person name="Lifshitz Z."/>
            <person name="Cohen O."/>
            <person name="Gilbert J.A."/>
            <person name="Pupko T."/>
            <person name="Shuman H.A."/>
            <person name="Segal G."/>
        </authorList>
    </citation>
    <scope>NUCLEOTIDE SEQUENCE [LARGE SCALE GENOMIC DNA]</scope>
    <source>
        <strain evidence="2 3">ATCC 49504</strain>
    </source>
</reference>
<dbReference type="Gene3D" id="1.20.144.10">
    <property type="entry name" value="Phosphatidic acid phosphatase type 2/haloperoxidase"/>
    <property type="match status" value="1"/>
</dbReference>
<dbReference type="AlphaFoldDB" id="A0A0W0TYD1"/>
<comment type="caution">
    <text evidence="2">The sequence shown here is derived from an EMBL/GenBank/DDBJ whole genome shotgun (WGS) entry which is preliminary data.</text>
</comment>
<dbReference type="STRING" id="45065.Lgee_0934"/>
<evidence type="ECO:0000313" key="2">
    <source>
        <dbReference type="EMBL" id="KTD00670.1"/>
    </source>
</evidence>
<name>A0A0W0TYD1_9GAMM</name>
<dbReference type="EMBL" id="LNYC01000032">
    <property type="protein sequence ID" value="KTD00670.1"/>
    <property type="molecule type" value="Genomic_DNA"/>
</dbReference>
<dbReference type="SUPFAM" id="SSF48317">
    <property type="entry name" value="Acid phosphatase/Vanadium-dependent haloperoxidase"/>
    <property type="match status" value="1"/>
</dbReference>
<evidence type="ECO:0000313" key="3">
    <source>
        <dbReference type="Proteomes" id="UP000054785"/>
    </source>
</evidence>
<feature type="domain" description="Phosphatidic acid phosphatase type 2/haloperoxidase" evidence="1">
    <location>
        <begin position="87"/>
        <end position="199"/>
    </location>
</feature>
<sequence length="230" mass="26293">MTPFDRLFRALTRPVTVVAGMLLIVLCIRYVDRPLAEFFFQAHIRTHYPWLAWVTRIGLGPLYFAGFFLLALFFRFVKKNPLYEARAWFLWFCTVITASICLVLKVNIGRARPGLWLYHHIEGFYGFDTHSQYWSLPSGHTTIVMSVAVGFGIIFPRYLWALLCAGLAVAASRVLLTHHYLSDVLVAAWLVVVEMGVLVLLFRRWSWFGAVVGSRASLVPNVLQEMNHGV</sequence>
<dbReference type="RefSeq" id="WP_051551000.1">
    <property type="nucleotide sequence ID" value="NZ_CAAAHN010000001.1"/>
</dbReference>
<organism evidence="2 3">
    <name type="scientific">Legionella geestiana</name>
    <dbReference type="NCBI Taxonomy" id="45065"/>
    <lineage>
        <taxon>Bacteria</taxon>
        <taxon>Pseudomonadati</taxon>
        <taxon>Pseudomonadota</taxon>
        <taxon>Gammaproteobacteria</taxon>
        <taxon>Legionellales</taxon>
        <taxon>Legionellaceae</taxon>
        <taxon>Legionella</taxon>
    </lineage>
</organism>
<accession>A0A0W0TYD1</accession>
<dbReference type="Pfam" id="PF01569">
    <property type="entry name" value="PAP2"/>
    <property type="match status" value="1"/>
</dbReference>
<dbReference type="PATRIC" id="fig|45065.4.peg.1004"/>
<proteinExistence type="predicted"/>
<dbReference type="OrthoDB" id="5645237at2"/>
<evidence type="ECO:0000259" key="1">
    <source>
        <dbReference type="SMART" id="SM00014"/>
    </source>
</evidence>
<keyword evidence="3" id="KW-1185">Reference proteome</keyword>
<dbReference type="InterPro" id="IPR000326">
    <property type="entry name" value="PAP2/HPO"/>
</dbReference>
<dbReference type="Proteomes" id="UP000054785">
    <property type="component" value="Unassembled WGS sequence"/>
</dbReference>
<protein>
    <submittedName>
        <fullName evidence="2">Putative membrane-associated phospholipid phosphatase</fullName>
    </submittedName>
</protein>
<gene>
    <name evidence="2" type="ORF">Lgee_0934</name>
</gene>
<dbReference type="InterPro" id="IPR036938">
    <property type="entry name" value="PAP2/HPO_sf"/>
</dbReference>
<dbReference type="SMART" id="SM00014">
    <property type="entry name" value="acidPPc"/>
    <property type="match status" value="1"/>
</dbReference>